<keyword evidence="8" id="KW-0067">ATP-binding</keyword>
<dbReference type="InterPro" id="IPR046885">
    <property type="entry name" value="MnmA-like_C"/>
</dbReference>
<comment type="catalytic activity">
    <reaction evidence="11">
        <text>5-taurinomethyluridine(34) in tRNA + S-sulfanyl-L-cysteinyl-[protein] + AH2 + ATP = 5-taurinomethyl-2-thiouridine(34) in tRNA + L-cysteinyl-[protein] + A + AMP + diphosphate + H(+)</text>
        <dbReference type="Rhea" id="RHEA:47040"/>
        <dbReference type="Rhea" id="RHEA-COMP:10131"/>
        <dbReference type="Rhea" id="RHEA-COMP:11726"/>
        <dbReference type="Rhea" id="RHEA-COMP:11732"/>
        <dbReference type="Rhea" id="RHEA-COMP:11733"/>
        <dbReference type="ChEBI" id="CHEBI:13193"/>
        <dbReference type="ChEBI" id="CHEBI:15378"/>
        <dbReference type="ChEBI" id="CHEBI:17499"/>
        <dbReference type="ChEBI" id="CHEBI:29950"/>
        <dbReference type="ChEBI" id="CHEBI:30616"/>
        <dbReference type="ChEBI" id="CHEBI:33019"/>
        <dbReference type="ChEBI" id="CHEBI:61963"/>
        <dbReference type="ChEBI" id="CHEBI:87171"/>
        <dbReference type="ChEBI" id="CHEBI:87172"/>
        <dbReference type="ChEBI" id="CHEBI:456215"/>
        <dbReference type="EC" id="2.8.1.14"/>
    </reaction>
</comment>
<evidence type="ECO:0000256" key="7">
    <source>
        <dbReference type="ARBA" id="ARBA00022741"/>
    </source>
</evidence>
<evidence type="ECO:0000256" key="3">
    <source>
        <dbReference type="ARBA" id="ARBA00011953"/>
    </source>
</evidence>
<dbReference type="Pfam" id="PF03054">
    <property type="entry name" value="tRNA_Me_trans"/>
    <property type="match status" value="1"/>
</dbReference>
<dbReference type="PANTHER" id="PTHR11933:SF5">
    <property type="entry name" value="MITOCHONDRIAL TRNA-SPECIFIC 2-THIOURIDYLASE 1"/>
    <property type="match status" value="1"/>
</dbReference>
<keyword evidence="7" id="KW-0547">Nucleotide-binding</keyword>
<feature type="domain" description="tRNA-specific 2-thiouridylase MnmA-like central" evidence="13">
    <location>
        <begin position="264"/>
        <end position="324"/>
    </location>
</feature>
<comment type="similarity">
    <text evidence="2">Belongs to the MnmA/TRMU family.</text>
</comment>
<evidence type="ECO:0000256" key="5">
    <source>
        <dbReference type="ARBA" id="ARBA00022679"/>
    </source>
</evidence>
<keyword evidence="4" id="KW-0820">tRNA-binding</keyword>
<keyword evidence="6" id="KW-0819">tRNA processing</keyword>
<evidence type="ECO:0000259" key="12">
    <source>
        <dbReference type="Pfam" id="PF20258"/>
    </source>
</evidence>
<dbReference type="EMBL" id="JAFCIX010000051">
    <property type="protein sequence ID" value="KAH6600000.1"/>
    <property type="molecule type" value="Genomic_DNA"/>
</dbReference>
<dbReference type="PANTHER" id="PTHR11933">
    <property type="entry name" value="TRNA 5-METHYLAMINOMETHYL-2-THIOURIDYLATE -METHYLTRANSFERASE"/>
    <property type="match status" value="1"/>
</dbReference>
<dbReference type="Pfam" id="PF20258">
    <property type="entry name" value="tRNA_Me_trans_C"/>
    <property type="match status" value="1"/>
</dbReference>
<evidence type="ECO:0000313" key="15">
    <source>
        <dbReference type="Proteomes" id="UP001648503"/>
    </source>
</evidence>
<keyword evidence="10" id="KW-1015">Disulfide bond</keyword>
<dbReference type="CDD" id="cd01998">
    <property type="entry name" value="MnmA_TRMU-like"/>
    <property type="match status" value="1"/>
</dbReference>
<evidence type="ECO:0000256" key="9">
    <source>
        <dbReference type="ARBA" id="ARBA00022884"/>
    </source>
</evidence>
<evidence type="ECO:0000259" key="13">
    <source>
        <dbReference type="Pfam" id="PF20259"/>
    </source>
</evidence>
<dbReference type="InterPro" id="IPR014729">
    <property type="entry name" value="Rossmann-like_a/b/a_fold"/>
</dbReference>
<evidence type="ECO:0000256" key="8">
    <source>
        <dbReference type="ARBA" id="ARBA00022840"/>
    </source>
</evidence>
<evidence type="ECO:0000256" key="6">
    <source>
        <dbReference type="ARBA" id="ARBA00022694"/>
    </source>
</evidence>
<proteinExistence type="inferred from homology"/>
<protein>
    <recommendedName>
        <fullName evidence="3">tRNA-5-taurinomethyluridine 2-sulfurtransferase</fullName>
        <ecNumber evidence="3">2.8.1.14</ecNumber>
    </recommendedName>
</protein>
<accession>A0ABQ8FL90</accession>
<keyword evidence="15" id="KW-1185">Reference proteome</keyword>
<dbReference type="Gene3D" id="2.30.30.280">
    <property type="entry name" value="Adenine nucleotide alpha hydrolases-like domains"/>
    <property type="match status" value="1"/>
</dbReference>
<dbReference type="SUPFAM" id="SSF52402">
    <property type="entry name" value="Adenine nucleotide alpha hydrolases-like"/>
    <property type="match status" value="1"/>
</dbReference>
<evidence type="ECO:0000256" key="11">
    <source>
        <dbReference type="ARBA" id="ARBA00049564"/>
    </source>
</evidence>
<dbReference type="InterPro" id="IPR046884">
    <property type="entry name" value="MnmA-like_central"/>
</dbReference>
<evidence type="ECO:0000256" key="2">
    <source>
        <dbReference type="ARBA" id="ARBA00006191"/>
    </source>
</evidence>
<dbReference type="NCBIfam" id="TIGR00420">
    <property type="entry name" value="trmU"/>
    <property type="match status" value="1"/>
</dbReference>
<keyword evidence="5" id="KW-0808">Transferase</keyword>
<reference evidence="14 15" key="1">
    <citation type="submission" date="2021-02" db="EMBL/GenBank/DDBJ databases">
        <title>Variation within the Batrachochytrium salamandrivorans European outbreak.</title>
        <authorList>
            <person name="Kelly M."/>
            <person name="Pasmans F."/>
            <person name="Shea T.P."/>
            <person name="Munoz J.F."/>
            <person name="Carranza S."/>
            <person name="Cuomo C.A."/>
            <person name="Martel A."/>
        </authorList>
    </citation>
    <scope>NUCLEOTIDE SEQUENCE [LARGE SCALE GENOMIC DNA]</scope>
    <source>
        <strain evidence="14 15">AMFP18/2</strain>
    </source>
</reference>
<evidence type="ECO:0000256" key="4">
    <source>
        <dbReference type="ARBA" id="ARBA00022555"/>
    </source>
</evidence>
<gene>
    <name evidence="14" type="ORF">BASA50_002589</name>
</gene>
<evidence type="ECO:0000256" key="10">
    <source>
        <dbReference type="ARBA" id="ARBA00023157"/>
    </source>
</evidence>
<dbReference type="NCBIfam" id="NF001138">
    <property type="entry name" value="PRK00143.1"/>
    <property type="match status" value="1"/>
</dbReference>
<organism evidence="14 15">
    <name type="scientific">Batrachochytrium salamandrivorans</name>
    <dbReference type="NCBI Taxonomy" id="1357716"/>
    <lineage>
        <taxon>Eukaryota</taxon>
        <taxon>Fungi</taxon>
        <taxon>Fungi incertae sedis</taxon>
        <taxon>Chytridiomycota</taxon>
        <taxon>Chytridiomycota incertae sedis</taxon>
        <taxon>Chytridiomycetes</taxon>
        <taxon>Rhizophydiales</taxon>
        <taxon>Rhizophydiales incertae sedis</taxon>
        <taxon>Batrachochytrium</taxon>
    </lineage>
</organism>
<keyword evidence="9" id="KW-0694">RNA-binding</keyword>
<dbReference type="Proteomes" id="UP001648503">
    <property type="component" value="Unassembled WGS sequence"/>
</dbReference>
<dbReference type="InterPro" id="IPR004506">
    <property type="entry name" value="MnmA-like"/>
</dbReference>
<dbReference type="Gene3D" id="2.40.30.10">
    <property type="entry name" value="Translation factors"/>
    <property type="match status" value="1"/>
</dbReference>
<dbReference type="Gene3D" id="3.40.50.620">
    <property type="entry name" value="HUPs"/>
    <property type="match status" value="1"/>
</dbReference>
<dbReference type="Pfam" id="PF20259">
    <property type="entry name" value="tRNA_Me_trans_M"/>
    <property type="match status" value="1"/>
</dbReference>
<dbReference type="InterPro" id="IPR023382">
    <property type="entry name" value="MnmA-like_central_sf"/>
</dbReference>
<comment type="caution">
    <text evidence="14">The sequence shown here is derived from an EMBL/GenBank/DDBJ whole genome shotgun (WGS) entry which is preliminary data.</text>
</comment>
<feature type="domain" description="tRNA-specific 2-thiouridylase MnmA-like C-terminal" evidence="12">
    <location>
        <begin position="386"/>
        <end position="447"/>
    </location>
</feature>
<dbReference type="EC" id="2.8.1.14" evidence="3"/>
<evidence type="ECO:0000256" key="1">
    <source>
        <dbReference type="ARBA" id="ARBA00003986"/>
    </source>
</evidence>
<comment type="function">
    <text evidence="1">Catalyzes the 2-thiolation of uridine at the wobble position (U34) of mitochondrial tRNA(Lys), tRNA(Glu) and tRNA(Gln). Required for the formation of 5-taurinomethyl-2-thiouridine (tm5s2U) of mitochondrial tRNA(Lys), tRNA(Glu), and tRNA(Gln) at the wobble position. ATP is required to activate the C2 atom of the wobble base.</text>
</comment>
<name>A0ABQ8FL90_9FUNG</name>
<evidence type="ECO:0000313" key="14">
    <source>
        <dbReference type="EMBL" id="KAH6600000.1"/>
    </source>
</evidence>
<sequence length="475" mass="52722">MLAVQAYITPLRSTSHHSAALRYSNCMACHKLCLPTLQNIGHRSANISNAFGSISNRGLVVLGMSGGVDSTVSALLLKAQGYNVVGVHMRSWDATEELGHCPGEKDWQSVKNICTHILNIPCRQMDFTKEYWTQVFDPFLKDVRNGYTTNPDVQCNQMIKFGAFYERCQRDFQAGFKIAFGHYAQLGTDMNGRAALFKAKDSIKDQTYFLSQVRQHVLQNVLFPIGHLSKREVKQIARENNLEQIANGRESMGICFVGPRSFREFVGEYIQQIPGSFVDEHGTSVGTHKGLSAYTIGQGASIPGTGTKYYVAYKDASTNTIRVVNDQLHPALLCDSVTVGIDGWNWISGCEPEDILTLETDDINAIDRTAGNPISHSGNSQSYRRGLPLTAKFRSRMQPVPVALFKVKDANGNVEYIITFNDRQYSVPEGQDIVVYQENICLGGGRITHTISSFAWKPPTNNPLLSQPLPLKCKL</sequence>